<accession>A0A239BZH1</accession>
<evidence type="ECO:0000256" key="2">
    <source>
        <dbReference type="ARBA" id="ARBA00022801"/>
    </source>
</evidence>
<evidence type="ECO:0000256" key="1">
    <source>
        <dbReference type="ARBA" id="ARBA00001946"/>
    </source>
</evidence>
<feature type="transmembrane region" description="Helical" evidence="3">
    <location>
        <begin position="15"/>
        <end position="32"/>
    </location>
</feature>
<dbReference type="Proteomes" id="UP000242915">
    <property type="component" value="Unassembled WGS sequence"/>
</dbReference>
<dbReference type="CDD" id="cd04690">
    <property type="entry name" value="NUDIX_Hydrolase"/>
    <property type="match status" value="1"/>
</dbReference>
<evidence type="ECO:0000256" key="3">
    <source>
        <dbReference type="SAM" id="Phobius"/>
    </source>
</evidence>
<evidence type="ECO:0000313" key="6">
    <source>
        <dbReference type="Proteomes" id="UP000242915"/>
    </source>
</evidence>
<proteinExistence type="predicted"/>
<keyword evidence="3" id="KW-1133">Transmembrane helix</keyword>
<dbReference type="EMBL" id="FZOG01000002">
    <property type="protein sequence ID" value="SNS12543.1"/>
    <property type="molecule type" value="Genomic_DNA"/>
</dbReference>
<dbReference type="PANTHER" id="PTHR43046:SF2">
    <property type="entry name" value="8-OXO-DGTP DIPHOSPHATASE-RELATED"/>
    <property type="match status" value="1"/>
</dbReference>
<evidence type="ECO:0000313" key="5">
    <source>
        <dbReference type="EMBL" id="SNS12543.1"/>
    </source>
</evidence>
<dbReference type="GO" id="GO:0016787">
    <property type="term" value="F:hydrolase activity"/>
    <property type="evidence" value="ECO:0007669"/>
    <property type="project" value="UniProtKB-KW"/>
</dbReference>
<gene>
    <name evidence="5" type="ORF">SAMN05216255_1391</name>
</gene>
<comment type="cofactor">
    <cofactor evidence="1">
        <name>Mg(2+)</name>
        <dbReference type="ChEBI" id="CHEBI:18420"/>
    </cofactor>
</comment>
<keyword evidence="2" id="KW-0378">Hydrolase</keyword>
<sequence>MSHNQYQHMPNELPVLNIAAICLFDLNGRLLLVRKRDTQAFMLPGGKCEPGESSLNALQRELLEELELRLDVSSISLLGHFSAPAANEVNTRIAATVYRAALPHRVYPAAELEQIEWLEAQKPWPDNLAPLLSEHVLQALGGIWTADL</sequence>
<keyword evidence="3" id="KW-0812">Transmembrane</keyword>
<dbReference type="AlphaFoldDB" id="A0A239BZH1"/>
<dbReference type="InterPro" id="IPR015797">
    <property type="entry name" value="NUDIX_hydrolase-like_dom_sf"/>
</dbReference>
<keyword evidence="6" id="KW-1185">Reference proteome</keyword>
<feature type="domain" description="Nudix hydrolase" evidence="4">
    <location>
        <begin position="14"/>
        <end position="141"/>
    </location>
</feature>
<dbReference type="Gene3D" id="3.90.79.10">
    <property type="entry name" value="Nucleoside Triphosphate Pyrophosphohydrolase"/>
    <property type="match status" value="1"/>
</dbReference>
<dbReference type="PANTHER" id="PTHR43046">
    <property type="entry name" value="GDP-MANNOSE MANNOSYL HYDROLASE"/>
    <property type="match status" value="1"/>
</dbReference>
<name>A0A239BZH1_9PSED</name>
<dbReference type="Pfam" id="PF00293">
    <property type="entry name" value="NUDIX"/>
    <property type="match status" value="1"/>
</dbReference>
<dbReference type="InterPro" id="IPR000086">
    <property type="entry name" value="NUDIX_hydrolase_dom"/>
</dbReference>
<dbReference type="PROSITE" id="PS51462">
    <property type="entry name" value="NUDIX"/>
    <property type="match status" value="1"/>
</dbReference>
<reference evidence="6" key="1">
    <citation type="submission" date="2017-06" db="EMBL/GenBank/DDBJ databases">
        <authorList>
            <person name="Varghese N."/>
            <person name="Submissions S."/>
        </authorList>
    </citation>
    <scope>NUCLEOTIDE SEQUENCE [LARGE SCALE GENOMIC DNA]</scope>
    <source>
        <strain evidence="6">CIP 108523</strain>
    </source>
</reference>
<evidence type="ECO:0000259" key="4">
    <source>
        <dbReference type="PROSITE" id="PS51462"/>
    </source>
</evidence>
<dbReference type="SUPFAM" id="SSF55811">
    <property type="entry name" value="Nudix"/>
    <property type="match status" value="1"/>
</dbReference>
<keyword evidence="3" id="KW-0472">Membrane</keyword>
<organism evidence="5 6">
    <name type="scientific">Pseudomonas segetis</name>
    <dbReference type="NCBI Taxonomy" id="298908"/>
    <lineage>
        <taxon>Bacteria</taxon>
        <taxon>Pseudomonadati</taxon>
        <taxon>Pseudomonadota</taxon>
        <taxon>Gammaproteobacteria</taxon>
        <taxon>Pseudomonadales</taxon>
        <taxon>Pseudomonadaceae</taxon>
        <taxon>Pseudomonas</taxon>
    </lineage>
</organism>
<protein>
    <submittedName>
        <fullName evidence="5">NUDIX domain-containing protein</fullName>
    </submittedName>
</protein>